<feature type="transmembrane region" description="Helical" evidence="6">
    <location>
        <begin position="235"/>
        <end position="254"/>
    </location>
</feature>
<keyword evidence="5 6" id="KW-0472">Membrane</keyword>
<evidence type="ECO:0000313" key="7">
    <source>
        <dbReference type="EMBL" id="QSO48879.1"/>
    </source>
</evidence>
<keyword evidence="8" id="KW-1185">Reference proteome</keyword>
<comment type="subcellular location">
    <subcellularLocation>
        <location evidence="1">Cell membrane</location>
        <topology evidence="1">Multi-pass membrane protein</topology>
    </subcellularLocation>
</comment>
<feature type="transmembrane region" description="Helical" evidence="6">
    <location>
        <begin position="77"/>
        <end position="99"/>
    </location>
</feature>
<organism evidence="7 8">
    <name type="scientific">Alicyclobacillus mengziensis</name>
    <dbReference type="NCBI Taxonomy" id="2931921"/>
    <lineage>
        <taxon>Bacteria</taxon>
        <taxon>Bacillati</taxon>
        <taxon>Bacillota</taxon>
        <taxon>Bacilli</taxon>
        <taxon>Bacillales</taxon>
        <taxon>Alicyclobacillaceae</taxon>
        <taxon>Alicyclobacillus</taxon>
    </lineage>
</organism>
<dbReference type="AlphaFoldDB" id="A0A9X7W1E5"/>
<name>A0A9X7W1E5_9BACL</name>
<dbReference type="Pfam" id="PF09678">
    <property type="entry name" value="Caa3_CtaG"/>
    <property type="match status" value="1"/>
</dbReference>
<evidence type="ECO:0000256" key="2">
    <source>
        <dbReference type="ARBA" id="ARBA00022475"/>
    </source>
</evidence>
<dbReference type="Proteomes" id="UP000663505">
    <property type="component" value="Chromosome"/>
</dbReference>
<gene>
    <name evidence="7" type="ORF">JZ786_07995</name>
</gene>
<feature type="transmembrane region" description="Helical" evidence="6">
    <location>
        <begin position="53"/>
        <end position="71"/>
    </location>
</feature>
<dbReference type="GO" id="GO:0005886">
    <property type="term" value="C:plasma membrane"/>
    <property type="evidence" value="ECO:0007669"/>
    <property type="project" value="UniProtKB-SubCell"/>
</dbReference>
<reference evidence="7 8" key="1">
    <citation type="submission" date="2021-02" db="EMBL/GenBank/DDBJ databases">
        <title>Alicyclobacillus curvatus sp. nov. and Alicyclobacillus mengziensis sp. nov., two acidophilic bacteria isolated from acid mine drainage.</title>
        <authorList>
            <person name="Huang Y."/>
        </authorList>
    </citation>
    <scope>NUCLEOTIDE SEQUENCE [LARGE SCALE GENOMIC DNA]</scope>
    <source>
        <strain evidence="7 8">S30H14</strain>
    </source>
</reference>
<feature type="transmembrane region" description="Helical" evidence="6">
    <location>
        <begin position="190"/>
        <end position="215"/>
    </location>
</feature>
<feature type="transmembrane region" description="Helical" evidence="6">
    <location>
        <begin position="120"/>
        <end position="140"/>
    </location>
</feature>
<feature type="transmembrane region" description="Helical" evidence="6">
    <location>
        <begin position="160"/>
        <end position="178"/>
    </location>
</feature>
<keyword evidence="2" id="KW-1003">Cell membrane</keyword>
<accession>A0A9X7W1E5</accession>
<keyword evidence="4 6" id="KW-1133">Transmembrane helix</keyword>
<keyword evidence="3 6" id="KW-0812">Transmembrane</keyword>
<sequence>MWGIFAKAPFNDLWQPEIIVVSIVLQVLYLTLAHGKLAYRLYGRRHMATTRQTVSFIVGCWLMYFSFAGPLDYLSDNYLYSAHMVQHMLEITMMTPLILKGLPEGFYRTLWHLPGFGKIVRIWAHPLVAGAVFNIVLSGFHSPYLYNLALENENFHLFEHVVFFIISAFMWGPLLIRIEGVKELTSGQKLLYLLYNYNLGMPIAILQLMSGVPWYSFYVTAPRLIPWLTPLGDMQLGSILMLVFMGGAFLITGIRQYLGQSESIWYE</sequence>
<dbReference type="RefSeq" id="WP_206658191.1">
    <property type="nucleotide sequence ID" value="NZ_CP071182.1"/>
</dbReference>
<evidence type="ECO:0000256" key="4">
    <source>
        <dbReference type="ARBA" id="ARBA00022989"/>
    </source>
</evidence>
<protein>
    <submittedName>
        <fullName evidence="7">Cytochrome c oxidase assembly protein</fullName>
    </submittedName>
</protein>
<dbReference type="KEGG" id="afx:JZ786_07995"/>
<evidence type="ECO:0000256" key="3">
    <source>
        <dbReference type="ARBA" id="ARBA00022692"/>
    </source>
</evidence>
<feature type="transmembrane region" description="Helical" evidence="6">
    <location>
        <begin position="13"/>
        <end position="32"/>
    </location>
</feature>
<dbReference type="InterPro" id="IPR019108">
    <property type="entry name" value="Caa3_assmbl_CtaG-rel"/>
</dbReference>
<dbReference type="EMBL" id="CP071182">
    <property type="protein sequence ID" value="QSO48879.1"/>
    <property type="molecule type" value="Genomic_DNA"/>
</dbReference>
<evidence type="ECO:0000256" key="1">
    <source>
        <dbReference type="ARBA" id="ARBA00004651"/>
    </source>
</evidence>
<proteinExistence type="predicted"/>
<evidence type="ECO:0000313" key="8">
    <source>
        <dbReference type="Proteomes" id="UP000663505"/>
    </source>
</evidence>
<evidence type="ECO:0000256" key="6">
    <source>
        <dbReference type="SAM" id="Phobius"/>
    </source>
</evidence>
<evidence type="ECO:0000256" key="5">
    <source>
        <dbReference type="ARBA" id="ARBA00023136"/>
    </source>
</evidence>